<dbReference type="GeneID" id="85391443"/>
<sequence>MRMGRLSFRRVSVPVVPRLLQALSLLFLFILRFSMQMLRLEAVANLLECAASASCQPFKVSGTRQREREREMLEEVCYIRWAAIHPIGKCWSLHTPQAGSSGKARTGAREVAVGEERNLGPCRGEAPAPRTSARGTREREKQEERDESEQDRNEAVLGSVGPAD</sequence>
<keyword evidence="3" id="KW-1185">Reference proteome</keyword>
<protein>
    <submittedName>
        <fullName evidence="2">Uncharacterized protein</fullName>
    </submittedName>
</protein>
<name>A0AAD8UWD1_GLOAC</name>
<dbReference type="AlphaFoldDB" id="A0AAD8UWD1"/>
<evidence type="ECO:0000313" key="3">
    <source>
        <dbReference type="Proteomes" id="UP001244207"/>
    </source>
</evidence>
<feature type="compositionally biased region" description="Basic and acidic residues" evidence="1">
    <location>
        <begin position="135"/>
        <end position="154"/>
    </location>
</feature>
<dbReference type="EMBL" id="JAHMHS010000018">
    <property type="protein sequence ID" value="KAK1728259.1"/>
    <property type="molecule type" value="Genomic_DNA"/>
</dbReference>
<feature type="region of interest" description="Disordered" evidence="1">
    <location>
        <begin position="95"/>
        <end position="164"/>
    </location>
</feature>
<proteinExistence type="predicted"/>
<reference evidence="2" key="1">
    <citation type="submission" date="2021-12" db="EMBL/GenBank/DDBJ databases">
        <title>Comparative genomics, transcriptomics and evolutionary studies reveal genomic signatures of adaptation to plant cell wall in hemibiotrophic fungi.</title>
        <authorList>
            <consortium name="DOE Joint Genome Institute"/>
            <person name="Baroncelli R."/>
            <person name="Diaz J.F."/>
            <person name="Benocci T."/>
            <person name="Peng M."/>
            <person name="Battaglia E."/>
            <person name="Haridas S."/>
            <person name="Andreopoulos W."/>
            <person name="Labutti K."/>
            <person name="Pangilinan J."/>
            <person name="Floch G.L."/>
            <person name="Makela M.R."/>
            <person name="Henrissat B."/>
            <person name="Grigoriev I.V."/>
            <person name="Crouch J.A."/>
            <person name="De Vries R.P."/>
            <person name="Sukno S.A."/>
            <person name="Thon M.R."/>
        </authorList>
    </citation>
    <scope>NUCLEOTIDE SEQUENCE</scope>
    <source>
        <strain evidence="2">CBS 112980</strain>
    </source>
</reference>
<evidence type="ECO:0000256" key="1">
    <source>
        <dbReference type="SAM" id="MobiDB-lite"/>
    </source>
</evidence>
<organism evidence="2 3">
    <name type="scientific">Glomerella acutata</name>
    <name type="common">Colletotrichum acutatum</name>
    <dbReference type="NCBI Taxonomy" id="27357"/>
    <lineage>
        <taxon>Eukaryota</taxon>
        <taxon>Fungi</taxon>
        <taxon>Dikarya</taxon>
        <taxon>Ascomycota</taxon>
        <taxon>Pezizomycotina</taxon>
        <taxon>Sordariomycetes</taxon>
        <taxon>Hypocreomycetidae</taxon>
        <taxon>Glomerellales</taxon>
        <taxon>Glomerellaceae</taxon>
        <taxon>Colletotrichum</taxon>
        <taxon>Colletotrichum acutatum species complex</taxon>
    </lineage>
</organism>
<accession>A0AAD8UWD1</accession>
<gene>
    <name evidence="2" type="ORF">BDZ83DRAFT_609710</name>
</gene>
<comment type="caution">
    <text evidence="2">The sequence shown here is derived from an EMBL/GenBank/DDBJ whole genome shotgun (WGS) entry which is preliminary data.</text>
</comment>
<dbReference type="Proteomes" id="UP001244207">
    <property type="component" value="Unassembled WGS sequence"/>
</dbReference>
<evidence type="ECO:0000313" key="2">
    <source>
        <dbReference type="EMBL" id="KAK1728259.1"/>
    </source>
</evidence>
<dbReference type="RefSeq" id="XP_060368314.1">
    <property type="nucleotide sequence ID" value="XM_060507544.1"/>
</dbReference>